<protein>
    <submittedName>
        <fullName evidence="1">Uncharacterized protein</fullName>
    </submittedName>
</protein>
<name>A0A914ATX4_PATMI</name>
<evidence type="ECO:0000313" key="2">
    <source>
        <dbReference type="Proteomes" id="UP000887568"/>
    </source>
</evidence>
<dbReference type="GeneID" id="119737101"/>
<accession>A0A914ATX4</accession>
<dbReference type="Proteomes" id="UP000887568">
    <property type="component" value="Unplaced"/>
</dbReference>
<dbReference type="RefSeq" id="XP_038067123.1">
    <property type="nucleotide sequence ID" value="XM_038211195.1"/>
</dbReference>
<sequence length="185" mass="20309">MAGTWLGCASLLGAETRYQCPADDSVFYNRPGNFSGFWDWPQAVFDDSNSLQVSYCLFMEGPTDQYTVTKALCKSTRDGQVMCERALQATTATPAPVENSAKVCYVLGEPDPDSDDQPRHRWFVPQPDPCACTEVRMGGLNARPVAKPFAVQFMDSVLVSEDQEEISSWLGCGGMTADDVTQEPI</sequence>
<proteinExistence type="predicted"/>
<evidence type="ECO:0000313" key="1">
    <source>
        <dbReference type="EnsemblMetazoa" id="XP_038067123.1"/>
    </source>
</evidence>
<reference evidence="1" key="1">
    <citation type="submission" date="2022-11" db="UniProtKB">
        <authorList>
            <consortium name="EnsemblMetazoa"/>
        </authorList>
    </citation>
    <scope>IDENTIFICATION</scope>
</reference>
<organism evidence="1 2">
    <name type="scientific">Patiria miniata</name>
    <name type="common">Bat star</name>
    <name type="synonym">Asterina miniata</name>
    <dbReference type="NCBI Taxonomy" id="46514"/>
    <lineage>
        <taxon>Eukaryota</taxon>
        <taxon>Metazoa</taxon>
        <taxon>Echinodermata</taxon>
        <taxon>Eleutherozoa</taxon>
        <taxon>Asterozoa</taxon>
        <taxon>Asteroidea</taxon>
        <taxon>Valvatacea</taxon>
        <taxon>Valvatida</taxon>
        <taxon>Asterinidae</taxon>
        <taxon>Patiria</taxon>
    </lineage>
</organism>
<keyword evidence="2" id="KW-1185">Reference proteome</keyword>
<dbReference type="EnsemblMetazoa" id="XM_038211195.1">
    <property type="protein sequence ID" value="XP_038067123.1"/>
    <property type="gene ID" value="LOC119737101"/>
</dbReference>
<dbReference type="AlphaFoldDB" id="A0A914ATX4"/>